<proteinExistence type="predicted"/>
<dbReference type="EMBL" id="CP068047">
    <property type="protein sequence ID" value="QQR36949.1"/>
    <property type="molecule type" value="Genomic_DNA"/>
</dbReference>
<dbReference type="RefSeq" id="WP_201659992.1">
    <property type="nucleotide sequence ID" value="NZ_CP068047.1"/>
</dbReference>
<name>A0ABX7BYA9_9HYPH</name>
<feature type="transmembrane region" description="Helical" evidence="1">
    <location>
        <begin position="52"/>
        <end position="72"/>
    </location>
</feature>
<sequence length="98" mass="10833">MPEHHRRAKATAAANKYAPRPEGSAFTYGVIAVVLAILTIVVIGMFYGLEVFAFPVLLCSGLAVVFVLGVLLRRHRQQLHRQAFDHEFSDQDSTPPAE</sequence>
<keyword evidence="1" id="KW-0812">Transmembrane</keyword>
<dbReference type="Proteomes" id="UP000595460">
    <property type="component" value="Chromosome"/>
</dbReference>
<protein>
    <recommendedName>
        <fullName evidence="4">UsfY protein</fullName>
    </recommendedName>
</protein>
<organism evidence="2 3">
    <name type="scientific">Devosia oryziradicis</name>
    <dbReference type="NCBI Taxonomy" id="2801335"/>
    <lineage>
        <taxon>Bacteria</taxon>
        <taxon>Pseudomonadati</taxon>
        <taxon>Pseudomonadota</taxon>
        <taxon>Alphaproteobacteria</taxon>
        <taxon>Hyphomicrobiales</taxon>
        <taxon>Devosiaceae</taxon>
        <taxon>Devosia</taxon>
    </lineage>
</organism>
<reference evidence="2 3" key="1">
    <citation type="submission" date="2021-01" db="EMBL/GenBank/DDBJ databases">
        <title>Genome seq and assembly of Devosia sp. G19.</title>
        <authorList>
            <person name="Chhetri G."/>
        </authorList>
    </citation>
    <scope>NUCLEOTIDE SEQUENCE [LARGE SCALE GENOMIC DNA]</scope>
    <source>
        <strain evidence="2 3">G19</strain>
    </source>
</reference>
<evidence type="ECO:0000313" key="2">
    <source>
        <dbReference type="EMBL" id="QQR36949.1"/>
    </source>
</evidence>
<keyword evidence="3" id="KW-1185">Reference proteome</keyword>
<keyword evidence="1" id="KW-1133">Transmembrane helix</keyword>
<evidence type="ECO:0000256" key="1">
    <source>
        <dbReference type="SAM" id="Phobius"/>
    </source>
</evidence>
<keyword evidence="1" id="KW-0472">Membrane</keyword>
<feature type="transmembrane region" description="Helical" evidence="1">
    <location>
        <begin position="25"/>
        <end position="46"/>
    </location>
</feature>
<evidence type="ECO:0008006" key="4">
    <source>
        <dbReference type="Google" id="ProtNLM"/>
    </source>
</evidence>
<gene>
    <name evidence="2" type="ORF">JI749_04800</name>
</gene>
<evidence type="ECO:0000313" key="3">
    <source>
        <dbReference type="Proteomes" id="UP000595460"/>
    </source>
</evidence>
<accession>A0ABX7BYA9</accession>